<dbReference type="PANTHER" id="PTHR10642:SF26">
    <property type="entry name" value="RIBONUCLEASE H1"/>
    <property type="match status" value="1"/>
</dbReference>
<dbReference type="InterPro" id="IPR036397">
    <property type="entry name" value="RNaseH_sf"/>
</dbReference>
<dbReference type="Pfam" id="PF00075">
    <property type="entry name" value="RNase_H"/>
    <property type="match status" value="1"/>
</dbReference>
<dbReference type="InterPro" id="IPR017067">
    <property type="entry name" value="RNase_H1_euk"/>
</dbReference>
<dbReference type="EC" id="3.1.26.4" evidence="9"/>
<dbReference type="WBParaSite" id="nRc.2.0.1.t01562-RA">
    <property type="protein sequence ID" value="nRc.2.0.1.t01562-RA"/>
    <property type="gene ID" value="nRc.2.0.1.g01562"/>
</dbReference>
<proteinExistence type="inferred from homology"/>
<dbReference type="InterPro" id="IPR012337">
    <property type="entry name" value="RNaseH-like_sf"/>
</dbReference>
<protein>
    <recommendedName>
        <fullName evidence="9">Ribonuclease H1</fullName>
        <shortName evidence="9">RNase H1</shortName>
        <ecNumber evidence="9">3.1.26.4</ecNumber>
    </recommendedName>
</protein>
<evidence type="ECO:0000256" key="7">
    <source>
        <dbReference type="ARBA" id="ARBA00022801"/>
    </source>
</evidence>
<dbReference type="InterPro" id="IPR050092">
    <property type="entry name" value="RNase_H"/>
</dbReference>
<dbReference type="PIRSF" id="PIRSF036852">
    <property type="entry name" value="Ribonuclease_H1_euk"/>
    <property type="match status" value="1"/>
</dbReference>
<dbReference type="GO" id="GO:0000287">
    <property type="term" value="F:magnesium ion binding"/>
    <property type="evidence" value="ECO:0007669"/>
    <property type="project" value="UniProtKB-UniRule"/>
</dbReference>
<accession>A0A915HHT0</accession>
<dbReference type="AlphaFoldDB" id="A0A915HHT0"/>
<keyword evidence="7 9" id="KW-0378">Hydrolase</keyword>
<keyword evidence="6 9" id="KW-0255">Endonuclease</keyword>
<feature type="compositionally biased region" description="Polar residues" evidence="10">
    <location>
        <begin position="89"/>
        <end position="101"/>
    </location>
</feature>
<dbReference type="PANTHER" id="PTHR10642">
    <property type="entry name" value="RIBONUCLEASE H1"/>
    <property type="match status" value="1"/>
</dbReference>
<sequence length="266" mass="29429">MSPKFYAVKVGRQTGIFSTWDQCKAQTDGFAKAKFKKFDSLEQAERFIKGDDICCSSNNASTIISTGRVSKTNSSASRYKPYSRPNVRNARNSSAPKSNASDKLPSVIAQNRLDSEIFEDVVYTDGCCFGNGSGKPVAGIGVYWGRGNPNNLSEPVKGRKTNNCAEIEACCRALEQAKTLGISRLEIRTDSQFVINCMTKWLDGWKMNGWMTKANEEVKNIVELKRLDECRENILVKWTYVAGHVGIAGNEEADKLAKKGAVKSRK</sequence>
<dbReference type="SUPFAM" id="SSF53098">
    <property type="entry name" value="Ribonuclease H-like"/>
    <property type="match status" value="1"/>
</dbReference>
<evidence type="ECO:0000256" key="4">
    <source>
        <dbReference type="ARBA" id="ARBA00022722"/>
    </source>
</evidence>
<reference evidence="13" key="1">
    <citation type="submission" date="2022-11" db="UniProtKB">
        <authorList>
            <consortium name="WormBaseParasite"/>
        </authorList>
    </citation>
    <scope>IDENTIFICATION</scope>
</reference>
<evidence type="ECO:0000256" key="2">
    <source>
        <dbReference type="ARBA" id="ARBA00001946"/>
    </source>
</evidence>
<dbReference type="Gene3D" id="3.40.970.10">
    <property type="entry name" value="Ribonuclease H1, N-terminal domain"/>
    <property type="match status" value="1"/>
</dbReference>
<dbReference type="Pfam" id="PF01693">
    <property type="entry name" value="Cauli_VI"/>
    <property type="match status" value="1"/>
</dbReference>
<evidence type="ECO:0000256" key="8">
    <source>
        <dbReference type="ARBA" id="ARBA00022842"/>
    </source>
</evidence>
<comment type="catalytic activity">
    <reaction evidence="1 9">
        <text>Endonucleolytic cleavage to 5'-phosphomonoester.</text>
        <dbReference type="EC" id="3.1.26.4"/>
    </reaction>
</comment>
<evidence type="ECO:0000259" key="11">
    <source>
        <dbReference type="PROSITE" id="PS50879"/>
    </source>
</evidence>
<dbReference type="GO" id="GO:0043137">
    <property type="term" value="P:DNA replication, removal of RNA primer"/>
    <property type="evidence" value="ECO:0007669"/>
    <property type="project" value="TreeGrafter"/>
</dbReference>
<feature type="region of interest" description="Disordered" evidence="10">
    <location>
        <begin position="72"/>
        <end position="102"/>
    </location>
</feature>
<keyword evidence="5 9" id="KW-0479">Metal-binding</keyword>
<dbReference type="GO" id="GO:0003676">
    <property type="term" value="F:nucleic acid binding"/>
    <property type="evidence" value="ECO:0007669"/>
    <property type="project" value="UniProtKB-UniRule"/>
</dbReference>
<evidence type="ECO:0000256" key="3">
    <source>
        <dbReference type="ARBA" id="ARBA00005300"/>
    </source>
</evidence>
<dbReference type="InterPro" id="IPR011320">
    <property type="entry name" value="RNase_H1_N"/>
</dbReference>
<keyword evidence="12" id="KW-1185">Reference proteome</keyword>
<keyword evidence="4 9" id="KW-0540">Nuclease</keyword>
<dbReference type="InterPro" id="IPR037056">
    <property type="entry name" value="RNase_H1_N_sf"/>
</dbReference>
<evidence type="ECO:0000313" key="13">
    <source>
        <dbReference type="WBParaSite" id="nRc.2.0.1.t01562-RA"/>
    </source>
</evidence>
<feature type="domain" description="RNase H type-1" evidence="11">
    <location>
        <begin position="116"/>
        <end position="262"/>
    </location>
</feature>
<evidence type="ECO:0000256" key="9">
    <source>
        <dbReference type="PIRNR" id="PIRNR036852"/>
    </source>
</evidence>
<evidence type="ECO:0000256" key="10">
    <source>
        <dbReference type="SAM" id="MobiDB-lite"/>
    </source>
</evidence>
<dbReference type="CDD" id="cd09280">
    <property type="entry name" value="RNase_HI_eukaryote_like"/>
    <property type="match status" value="1"/>
</dbReference>
<keyword evidence="8 9" id="KW-0460">Magnesium</keyword>
<comment type="similarity">
    <text evidence="3 9">Belongs to the RNase H family.</text>
</comment>
<dbReference type="FunFam" id="3.30.420.10:FF:000115">
    <property type="entry name" value="Ribonuclease H"/>
    <property type="match status" value="1"/>
</dbReference>
<dbReference type="GO" id="GO:0004523">
    <property type="term" value="F:RNA-DNA hybrid ribonuclease activity"/>
    <property type="evidence" value="ECO:0007669"/>
    <property type="project" value="UniProtKB-UniRule"/>
</dbReference>
<dbReference type="PROSITE" id="PS50879">
    <property type="entry name" value="RNASE_H_1"/>
    <property type="match status" value="1"/>
</dbReference>
<dbReference type="OMA" id="ELWYGLY"/>
<dbReference type="Proteomes" id="UP000887565">
    <property type="component" value="Unplaced"/>
</dbReference>
<name>A0A915HHT0_ROMCU</name>
<dbReference type="Gene3D" id="3.30.420.10">
    <property type="entry name" value="Ribonuclease H-like superfamily/Ribonuclease H"/>
    <property type="match status" value="1"/>
</dbReference>
<dbReference type="FunFam" id="3.40.970.10:FF:000001">
    <property type="entry name" value="Ribonuclease H1"/>
    <property type="match status" value="1"/>
</dbReference>
<dbReference type="SUPFAM" id="SSF55658">
    <property type="entry name" value="L9 N-domain-like"/>
    <property type="match status" value="1"/>
</dbReference>
<comment type="function">
    <text evidence="9">Endonuclease that specifically degrades the RNA of RNA-DNA hybrids.</text>
</comment>
<dbReference type="InterPro" id="IPR009027">
    <property type="entry name" value="Ribosomal_bL9/RNase_H1_N"/>
</dbReference>
<evidence type="ECO:0000256" key="5">
    <source>
        <dbReference type="ARBA" id="ARBA00022723"/>
    </source>
</evidence>
<evidence type="ECO:0000256" key="6">
    <source>
        <dbReference type="ARBA" id="ARBA00022759"/>
    </source>
</evidence>
<organism evidence="12 13">
    <name type="scientific">Romanomermis culicivorax</name>
    <name type="common">Nematode worm</name>
    <dbReference type="NCBI Taxonomy" id="13658"/>
    <lineage>
        <taxon>Eukaryota</taxon>
        <taxon>Metazoa</taxon>
        <taxon>Ecdysozoa</taxon>
        <taxon>Nematoda</taxon>
        <taxon>Enoplea</taxon>
        <taxon>Dorylaimia</taxon>
        <taxon>Mermithida</taxon>
        <taxon>Mermithoidea</taxon>
        <taxon>Mermithidae</taxon>
        <taxon>Romanomermis</taxon>
    </lineage>
</organism>
<dbReference type="InterPro" id="IPR002156">
    <property type="entry name" value="RNaseH_domain"/>
</dbReference>
<comment type="cofactor">
    <cofactor evidence="2 9">
        <name>Mg(2+)</name>
        <dbReference type="ChEBI" id="CHEBI:18420"/>
    </cofactor>
</comment>
<evidence type="ECO:0000313" key="12">
    <source>
        <dbReference type="Proteomes" id="UP000887565"/>
    </source>
</evidence>
<evidence type="ECO:0000256" key="1">
    <source>
        <dbReference type="ARBA" id="ARBA00000077"/>
    </source>
</evidence>